<dbReference type="FunFam" id="1.10.10.60:FF:000679">
    <property type="entry name" value="Homeobox protein aristaless"/>
    <property type="match status" value="1"/>
</dbReference>
<dbReference type="SUPFAM" id="SSF46689">
    <property type="entry name" value="Homeodomain-like"/>
    <property type="match status" value="1"/>
</dbReference>
<keyword evidence="4 5" id="KW-0539">Nucleus</keyword>
<sequence length="410" mass="42770">MSLANQNHSGAGSASSQSTAEMSSSSQTHDHTEQSLQSLQQLNICGAHNLPHQLTSESAAAHLSSLSAAATLSALIPDPAGMLSAVGIQQELKPATLPDFSHYNHYASATNIKPIIDGHNVLSAATVMGQSTNGQTLAAAHQQSSLKRIKAEPRPTPSVGTANIFSHSSYPSAPARRRHRTTFSQEQLAELDNAFTKSHYPDIYIREELAKLTKLNEARIQVWFQNRRAKEKQMNKAASSAAVVGGPAGLGPMLAQAQAQAASHMIQQQISAGGVQNGGGRTALGAESGGGMAGGYGTAGAGSGSGRGTTATTGVGSAVGLENYWCSSYQMPTSMSRPPMAMHYGGMNYGMGFGQMIASSQLNCFSTEAAGDIYNFYNKQQQTSGATSATIAAIQQTSAAATNSQQQQNY</sequence>
<dbReference type="GO" id="GO:0000981">
    <property type="term" value="F:DNA-binding transcription factor activity, RNA polymerase II-specific"/>
    <property type="evidence" value="ECO:0007669"/>
    <property type="project" value="InterPro"/>
</dbReference>
<dbReference type="SMART" id="SM00389">
    <property type="entry name" value="HOX"/>
    <property type="match status" value="1"/>
</dbReference>
<dbReference type="Pfam" id="PF00046">
    <property type="entry name" value="Homeodomain"/>
    <property type="match status" value="1"/>
</dbReference>
<evidence type="ECO:0000313" key="10">
    <source>
        <dbReference type="WBParaSite" id="Gr19_v10_g17359.t2"/>
    </source>
</evidence>
<protein>
    <submittedName>
        <fullName evidence="10">Homeobox domain-containing protein</fullName>
    </submittedName>
</protein>
<name>A0A914HJ40_GLORO</name>
<dbReference type="InterPro" id="IPR001356">
    <property type="entry name" value="HD"/>
</dbReference>
<evidence type="ECO:0000256" key="3">
    <source>
        <dbReference type="ARBA" id="ARBA00023155"/>
    </source>
</evidence>
<feature type="region of interest" description="Disordered" evidence="7">
    <location>
        <begin position="152"/>
        <end position="177"/>
    </location>
</feature>
<evidence type="ECO:0000313" key="9">
    <source>
        <dbReference type="Proteomes" id="UP000887572"/>
    </source>
</evidence>
<keyword evidence="9" id="KW-1185">Reference proteome</keyword>
<evidence type="ECO:0000259" key="8">
    <source>
        <dbReference type="PROSITE" id="PS50071"/>
    </source>
</evidence>
<dbReference type="CDD" id="cd00086">
    <property type="entry name" value="homeodomain"/>
    <property type="match status" value="1"/>
</dbReference>
<feature type="domain" description="Homeobox" evidence="8">
    <location>
        <begin position="174"/>
        <end position="234"/>
    </location>
</feature>
<feature type="compositionally biased region" description="Polar residues" evidence="7">
    <location>
        <begin position="158"/>
        <end position="171"/>
    </location>
</feature>
<dbReference type="InterPro" id="IPR017970">
    <property type="entry name" value="Homeobox_CS"/>
</dbReference>
<dbReference type="Proteomes" id="UP000887572">
    <property type="component" value="Unplaced"/>
</dbReference>
<feature type="DNA-binding region" description="Homeobox" evidence="5">
    <location>
        <begin position="176"/>
        <end position="235"/>
    </location>
</feature>
<dbReference type="GO" id="GO:0005634">
    <property type="term" value="C:nucleus"/>
    <property type="evidence" value="ECO:0007669"/>
    <property type="project" value="UniProtKB-SubCell"/>
</dbReference>
<accession>A0A914HJ40</accession>
<feature type="region of interest" description="Disordered" evidence="7">
    <location>
        <begin position="1"/>
        <end position="36"/>
    </location>
</feature>
<dbReference type="PANTHER" id="PTHR24329">
    <property type="entry name" value="HOMEOBOX PROTEIN ARISTALESS"/>
    <property type="match status" value="1"/>
</dbReference>
<keyword evidence="2 5" id="KW-0238">DNA-binding</keyword>
<evidence type="ECO:0000256" key="5">
    <source>
        <dbReference type="PROSITE-ProRule" id="PRU00108"/>
    </source>
</evidence>
<keyword evidence="3 5" id="KW-0371">Homeobox</keyword>
<dbReference type="GO" id="GO:0030182">
    <property type="term" value="P:neuron differentiation"/>
    <property type="evidence" value="ECO:0007669"/>
    <property type="project" value="UniProtKB-ARBA"/>
</dbReference>
<evidence type="ECO:0000256" key="4">
    <source>
        <dbReference type="ARBA" id="ARBA00023242"/>
    </source>
</evidence>
<dbReference type="InterPro" id="IPR009057">
    <property type="entry name" value="Homeodomain-like_sf"/>
</dbReference>
<evidence type="ECO:0000256" key="6">
    <source>
        <dbReference type="RuleBase" id="RU000682"/>
    </source>
</evidence>
<evidence type="ECO:0000256" key="1">
    <source>
        <dbReference type="ARBA" id="ARBA00004123"/>
    </source>
</evidence>
<proteinExistence type="predicted"/>
<evidence type="ECO:0000256" key="2">
    <source>
        <dbReference type="ARBA" id="ARBA00023125"/>
    </source>
</evidence>
<dbReference type="PANTHER" id="PTHR24329:SF577">
    <property type="entry name" value="HOMEOBOX PROTEIN UNC-42"/>
    <property type="match status" value="1"/>
</dbReference>
<organism evidence="9 10">
    <name type="scientific">Globodera rostochiensis</name>
    <name type="common">Golden nematode worm</name>
    <name type="synonym">Heterodera rostochiensis</name>
    <dbReference type="NCBI Taxonomy" id="31243"/>
    <lineage>
        <taxon>Eukaryota</taxon>
        <taxon>Metazoa</taxon>
        <taxon>Ecdysozoa</taxon>
        <taxon>Nematoda</taxon>
        <taxon>Chromadorea</taxon>
        <taxon>Rhabditida</taxon>
        <taxon>Tylenchina</taxon>
        <taxon>Tylenchomorpha</taxon>
        <taxon>Tylenchoidea</taxon>
        <taxon>Heteroderidae</taxon>
        <taxon>Heteroderinae</taxon>
        <taxon>Globodera</taxon>
    </lineage>
</organism>
<comment type="subcellular location">
    <subcellularLocation>
        <location evidence="1 5 6">Nucleus</location>
    </subcellularLocation>
</comment>
<feature type="compositionally biased region" description="Low complexity" evidence="7">
    <location>
        <begin position="1"/>
        <end position="27"/>
    </location>
</feature>
<reference evidence="10" key="1">
    <citation type="submission" date="2022-11" db="UniProtKB">
        <authorList>
            <consortium name="WormBaseParasite"/>
        </authorList>
    </citation>
    <scope>IDENTIFICATION</scope>
</reference>
<dbReference type="WBParaSite" id="Gr19_v10_g17359.t2">
    <property type="protein sequence ID" value="Gr19_v10_g17359.t2"/>
    <property type="gene ID" value="Gr19_v10_g17359"/>
</dbReference>
<dbReference type="PROSITE" id="PS50071">
    <property type="entry name" value="HOMEOBOX_2"/>
    <property type="match status" value="1"/>
</dbReference>
<dbReference type="InterPro" id="IPR050649">
    <property type="entry name" value="Paired_Homeobox_TFs"/>
</dbReference>
<dbReference type="GO" id="GO:0000977">
    <property type="term" value="F:RNA polymerase II transcription regulatory region sequence-specific DNA binding"/>
    <property type="evidence" value="ECO:0007669"/>
    <property type="project" value="TreeGrafter"/>
</dbReference>
<dbReference type="PROSITE" id="PS00027">
    <property type="entry name" value="HOMEOBOX_1"/>
    <property type="match status" value="1"/>
</dbReference>
<dbReference type="AlphaFoldDB" id="A0A914HJ40"/>
<evidence type="ECO:0000256" key="7">
    <source>
        <dbReference type="SAM" id="MobiDB-lite"/>
    </source>
</evidence>
<dbReference type="Gene3D" id="1.10.10.60">
    <property type="entry name" value="Homeodomain-like"/>
    <property type="match status" value="1"/>
</dbReference>